<name>W9AMP5_9BACI</name>
<gene>
    <name evidence="1" type="ORF">BN988_02711</name>
</gene>
<evidence type="ECO:0000313" key="1">
    <source>
        <dbReference type="EMBL" id="CDO04162.1"/>
    </source>
</evidence>
<keyword evidence="2" id="KW-1185">Reference proteome</keyword>
<organism evidence="1 2">
    <name type="scientific">Oceanobacillus picturae</name>
    <dbReference type="NCBI Taxonomy" id="171693"/>
    <lineage>
        <taxon>Bacteria</taxon>
        <taxon>Bacillati</taxon>
        <taxon>Bacillota</taxon>
        <taxon>Bacilli</taxon>
        <taxon>Bacillales</taxon>
        <taxon>Bacillaceae</taxon>
        <taxon>Oceanobacillus</taxon>
    </lineage>
</organism>
<evidence type="ECO:0000313" key="2">
    <source>
        <dbReference type="Proteomes" id="UP000028863"/>
    </source>
</evidence>
<reference evidence="1" key="1">
    <citation type="submission" date="2014-03" db="EMBL/GenBank/DDBJ databases">
        <title>Draft genome sequencing of Oceanobacillus picturae strain S1 isolated from human gut.</title>
        <authorList>
            <person name="Croce O."/>
            <person name="Lagier J.C."/>
            <person name="Raoult D."/>
        </authorList>
    </citation>
    <scope>NUCLEOTIDE SEQUENCE [LARGE SCALE GENOMIC DNA]</scope>
    <source>
        <strain evidence="1">S1</strain>
    </source>
</reference>
<dbReference type="Proteomes" id="UP000028863">
    <property type="component" value="Unassembled WGS sequence"/>
</dbReference>
<protein>
    <submittedName>
        <fullName evidence="1">Uncharacterized protein</fullName>
    </submittedName>
</protein>
<reference evidence="1" key="2">
    <citation type="submission" date="2014-03" db="EMBL/GenBank/DDBJ databases">
        <authorList>
            <person name="Urmite Genomes"/>
        </authorList>
    </citation>
    <scope>NUCLEOTIDE SEQUENCE</scope>
    <source>
        <strain evidence="1">S1</strain>
    </source>
</reference>
<dbReference type="EMBL" id="CCAX010000002">
    <property type="protein sequence ID" value="CDO04162.1"/>
    <property type="molecule type" value="Genomic_DNA"/>
</dbReference>
<sequence>MLLNEYETFYFRRDLTYLTYLLLKSNESKRAKQIRSEIEFVRGILSKAS</sequence>
<accession>W9AMP5</accession>
<comment type="caution">
    <text evidence="1">The sequence shown here is derived from an EMBL/GenBank/DDBJ whole genome shotgun (WGS) entry which is preliminary data.</text>
</comment>
<dbReference type="STRING" id="171693.BN988_02711"/>
<dbReference type="AlphaFoldDB" id="W9AMP5"/>
<proteinExistence type="predicted"/>